<feature type="compositionally biased region" description="Polar residues" evidence="1">
    <location>
        <begin position="17"/>
        <end position="27"/>
    </location>
</feature>
<dbReference type="OrthoDB" id="5425892at2759"/>
<name>A0A2B7W7W5_9EURO</name>
<organism evidence="2 3">
    <name type="scientific">Helicocarpus griseus UAMH5409</name>
    <dbReference type="NCBI Taxonomy" id="1447875"/>
    <lineage>
        <taxon>Eukaryota</taxon>
        <taxon>Fungi</taxon>
        <taxon>Dikarya</taxon>
        <taxon>Ascomycota</taxon>
        <taxon>Pezizomycotina</taxon>
        <taxon>Eurotiomycetes</taxon>
        <taxon>Eurotiomycetidae</taxon>
        <taxon>Onygenales</taxon>
        <taxon>Ajellomycetaceae</taxon>
        <taxon>Helicocarpus</taxon>
    </lineage>
</organism>
<comment type="caution">
    <text evidence="2">The sequence shown here is derived from an EMBL/GenBank/DDBJ whole genome shotgun (WGS) entry which is preliminary data.</text>
</comment>
<feature type="compositionally biased region" description="Polar residues" evidence="1">
    <location>
        <begin position="38"/>
        <end position="60"/>
    </location>
</feature>
<dbReference type="EMBL" id="PDNB01000325">
    <property type="protein sequence ID" value="PGG95613.1"/>
    <property type="molecule type" value="Genomic_DNA"/>
</dbReference>
<sequence>MSTGFPPADTPLPSQPLPTVSIPTSSRRTSRDEGETEQGVSPTATTQWHPQLNRTQSWSEQDMKHQLQQRLMGLEKEKESGFTEIEKG</sequence>
<evidence type="ECO:0000313" key="2">
    <source>
        <dbReference type="EMBL" id="PGG95613.1"/>
    </source>
</evidence>
<evidence type="ECO:0000313" key="3">
    <source>
        <dbReference type="Proteomes" id="UP000223968"/>
    </source>
</evidence>
<dbReference type="AlphaFoldDB" id="A0A2B7W7W5"/>
<keyword evidence="3" id="KW-1185">Reference proteome</keyword>
<accession>A0A2B7W7W5</accession>
<protein>
    <submittedName>
        <fullName evidence="2">Uncharacterized protein</fullName>
    </submittedName>
</protein>
<evidence type="ECO:0000256" key="1">
    <source>
        <dbReference type="SAM" id="MobiDB-lite"/>
    </source>
</evidence>
<proteinExistence type="predicted"/>
<gene>
    <name evidence="2" type="ORF">AJ79_09949</name>
</gene>
<dbReference type="Proteomes" id="UP000223968">
    <property type="component" value="Unassembled WGS sequence"/>
</dbReference>
<feature type="region of interest" description="Disordered" evidence="1">
    <location>
        <begin position="1"/>
        <end position="64"/>
    </location>
</feature>
<reference evidence="2 3" key="1">
    <citation type="submission" date="2017-10" db="EMBL/GenBank/DDBJ databases">
        <title>Comparative genomics in systemic dimorphic fungi from Ajellomycetaceae.</title>
        <authorList>
            <person name="Munoz J.F."/>
            <person name="Mcewen J.G."/>
            <person name="Clay O.K."/>
            <person name="Cuomo C.A."/>
        </authorList>
    </citation>
    <scope>NUCLEOTIDE SEQUENCE [LARGE SCALE GENOMIC DNA]</scope>
    <source>
        <strain evidence="2 3">UAMH5409</strain>
    </source>
</reference>